<protein>
    <submittedName>
        <fullName evidence="1">Uncharacterized protein</fullName>
    </submittedName>
</protein>
<dbReference type="AlphaFoldDB" id="A0AAE0ET38"/>
<reference evidence="1 2" key="1">
    <citation type="journal article" date="2015" name="Genome Biol. Evol.">
        <title>Comparative Genomics of a Bacterivorous Green Alga Reveals Evolutionary Causalities and Consequences of Phago-Mixotrophic Mode of Nutrition.</title>
        <authorList>
            <person name="Burns J.A."/>
            <person name="Paasch A."/>
            <person name="Narechania A."/>
            <person name="Kim E."/>
        </authorList>
    </citation>
    <scope>NUCLEOTIDE SEQUENCE [LARGE SCALE GENOMIC DNA]</scope>
    <source>
        <strain evidence="1 2">PLY_AMNH</strain>
    </source>
</reference>
<accession>A0AAE0ET38</accession>
<organism evidence="1 2">
    <name type="scientific">Cymbomonas tetramitiformis</name>
    <dbReference type="NCBI Taxonomy" id="36881"/>
    <lineage>
        <taxon>Eukaryota</taxon>
        <taxon>Viridiplantae</taxon>
        <taxon>Chlorophyta</taxon>
        <taxon>Pyramimonadophyceae</taxon>
        <taxon>Pyramimonadales</taxon>
        <taxon>Pyramimonadaceae</taxon>
        <taxon>Cymbomonas</taxon>
    </lineage>
</organism>
<gene>
    <name evidence="1" type="ORF">CYMTET_50769</name>
</gene>
<comment type="caution">
    <text evidence="1">The sequence shown here is derived from an EMBL/GenBank/DDBJ whole genome shotgun (WGS) entry which is preliminary data.</text>
</comment>
<keyword evidence="2" id="KW-1185">Reference proteome</keyword>
<evidence type="ECO:0000313" key="2">
    <source>
        <dbReference type="Proteomes" id="UP001190700"/>
    </source>
</evidence>
<dbReference type="Proteomes" id="UP001190700">
    <property type="component" value="Unassembled WGS sequence"/>
</dbReference>
<dbReference type="EMBL" id="LGRX02033969">
    <property type="protein sequence ID" value="KAK3239289.1"/>
    <property type="molecule type" value="Genomic_DNA"/>
</dbReference>
<evidence type="ECO:0000313" key="1">
    <source>
        <dbReference type="EMBL" id="KAK3239289.1"/>
    </source>
</evidence>
<proteinExistence type="predicted"/>
<name>A0AAE0ET38_9CHLO</name>
<sequence length="81" mass="8856">MAVEDGWSQRVLKGHFFKNSLAGAFSCGRPVFAVPFGENSLSVCCRGVQGGVEVGKKRNSVFPSITTGKSETRVWYTRRDA</sequence>